<keyword evidence="3" id="KW-0804">Transcription</keyword>
<sequence>MIKIMDTEGQTSQSPLSLWGDFLNHLQPVALEPLPDTNPEEFHGRLRLAHLGDLRISILNATEHCLRNKPPSISGKLRKEYVLIMPINGSIVVRQDRKNIPLERDRALLINISYPVETIYMSPASCLQVMIPEARLRHLQKLLPDNQPLTLTCKSGLGMILRNQSLGLISGLADIACEKVCHTLGQQLINLLTLTLQHNQPETQKISSEQKRLAAILTAIDRQLEDPEISTDSVAKAACISRAYLFKLLKRHHTSFRQEVLNRRLRRAKELLKDPNQTHLPVSDIAWRLGFNSHSHFSRTFQKETGVTPTDFRKQDETDIYNQNLELDLNL</sequence>
<dbReference type="PRINTS" id="PR00032">
    <property type="entry name" value="HTHARAC"/>
</dbReference>
<evidence type="ECO:0000256" key="3">
    <source>
        <dbReference type="ARBA" id="ARBA00023163"/>
    </source>
</evidence>
<dbReference type="InterPro" id="IPR035418">
    <property type="entry name" value="AraC-bd_2"/>
</dbReference>
<evidence type="ECO:0000313" key="6">
    <source>
        <dbReference type="Proteomes" id="UP000196573"/>
    </source>
</evidence>
<keyword evidence="6" id="KW-1185">Reference proteome</keyword>
<dbReference type="Pfam" id="PF12833">
    <property type="entry name" value="HTH_18"/>
    <property type="match status" value="1"/>
</dbReference>
<feature type="domain" description="HTH araC/xylS-type" evidence="4">
    <location>
        <begin position="214"/>
        <end position="315"/>
    </location>
</feature>
<dbReference type="GO" id="GO:0003700">
    <property type="term" value="F:DNA-binding transcription factor activity"/>
    <property type="evidence" value="ECO:0007669"/>
    <property type="project" value="InterPro"/>
</dbReference>
<organism evidence="5 6">
    <name type="scientific">Parendozoicomonas haliclonae</name>
    <dbReference type="NCBI Taxonomy" id="1960125"/>
    <lineage>
        <taxon>Bacteria</taxon>
        <taxon>Pseudomonadati</taxon>
        <taxon>Pseudomonadota</taxon>
        <taxon>Gammaproteobacteria</taxon>
        <taxon>Oceanospirillales</taxon>
        <taxon>Endozoicomonadaceae</taxon>
        <taxon>Parendozoicomonas</taxon>
    </lineage>
</organism>
<name>A0A1X7AG19_9GAMM</name>
<evidence type="ECO:0000259" key="4">
    <source>
        <dbReference type="PROSITE" id="PS01124"/>
    </source>
</evidence>
<dbReference type="EMBL" id="FWPT01000001">
    <property type="protein sequence ID" value="SMA31907.1"/>
    <property type="molecule type" value="Genomic_DNA"/>
</dbReference>
<dbReference type="Pfam" id="PF14525">
    <property type="entry name" value="AraC_binding_2"/>
    <property type="match status" value="1"/>
</dbReference>
<dbReference type="PROSITE" id="PS01124">
    <property type="entry name" value="HTH_ARAC_FAMILY_2"/>
    <property type="match status" value="1"/>
</dbReference>
<dbReference type="Proteomes" id="UP000196573">
    <property type="component" value="Unassembled WGS sequence"/>
</dbReference>
<dbReference type="InterPro" id="IPR018062">
    <property type="entry name" value="HTH_AraC-typ_CS"/>
</dbReference>
<evidence type="ECO:0000256" key="1">
    <source>
        <dbReference type="ARBA" id="ARBA00023015"/>
    </source>
</evidence>
<dbReference type="GO" id="GO:0043565">
    <property type="term" value="F:sequence-specific DNA binding"/>
    <property type="evidence" value="ECO:0007669"/>
    <property type="project" value="InterPro"/>
</dbReference>
<dbReference type="PANTHER" id="PTHR43280">
    <property type="entry name" value="ARAC-FAMILY TRANSCRIPTIONAL REGULATOR"/>
    <property type="match status" value="1"/>
</dbReference>
<dbReference type="PANTHER" id="PTHR43280:SF31">
    <property type="entry name" value="TRANSCRIPTIONAL REGULATORY PROTEIN"/>
    <property type="match status" value="1"/>
</dbReference>
<proteinExistence type="predicted"/>
<dbReference type="RefSeq" id="WP_087105803.1">
    <property type="nucleotide sequence ID" value="NZ_CBCSCN010000012.1"/>
</dbReference>
<gene>
    <name evidence="5" type="primary">nphR_1</name>
    <name evidence="5" type="ORF">EHSB41UT_00077</name>
</gene>
<reference evidence="5 6" key="1">
    <citation type="submission" date="2017-03" db="EMBL/GenBank/DDBJ databases">
        <authorList>
            <person name="Afonso C.L."/>
            <person name="Miller P.J."/>
            <person name="Scott M.A."/>
            <person name="Spackman E."/>
            <person name="Goraichik I."/>
            <person name="Dimitrov K.M."/>
            <person name="Suarez D.L."/>
            <person name="Swayne D.E."/>
        </authorList>
    </citation>
    <scope>NUCLEOTIDE SEQUENCE [LARGE SCALE GENOMIC DNA]</scope>
    <source>
        <strain evidence="5">SB41UT1</strain>
    </source>
</reference>
<dbReference type="SMART" id="SM00342">
    <property type="entry name" value="HTH_ARAC"/>
    <property type="match status" value="1"/>
</dbReference>
<evidence type="ECO:0000256" key="2">
    <source>
        <dbReference type="ARBA" id="ARBA00023125"/>
    </source>
</evidence>
<dbReference type="PROSITE" id="PS00041">
    <property type="entry name" value="HTH_ARAC_FAMILY_1"/>
    <property type="match status" value="1"/>
</dbReference>
<evidence type="ECO:0000313" key="5">
    <source>
        <dbReference type="EMBL" id="SMA31907.1"/>
    </source>
</evidence>
<protein>
    <submittedName>
        <fullName evidence="5">Transcriptional activator NphR</fullName>
    </submittedName>
</protein>
<keyword evidence="1" id="KW-0805">Transcription regulation</keyword>
<keyword evidence="2" id="KW-0238">DNA-binding</keyword>
<dbReference type="OrthoDB" id="9816011at2"/>
<dbReference type="InterPro" id="IPR018060">
    <property type="entry name" value="HTH_AraC"/>
</dbReference>
<dbReference type="InterPro" id="IPR020449">
    <property type="entry name" value="Tscrpt_reg_AraC-type_HTH"/>
</dbReference>
<accession>A0A1X7AG19</accession>
<dbReference type="AlphaFoldDB" id="A0A1X7AG19"/>
<dbReference type="SUPFAM" id="SSF46689">
    <property type="entry name" value="Homeodomain-like"/>
    <property type="match status" value="1"/>
</dbReference>
<dbReference type="Gene3D" id="1.10.10.60">
    <property type="entry name" value="Homeodomain-like"/>
    <property type="match status" value="1"/>
</dbReference>
<dbReference type="InterPro" id="IPR009057">
    <property type="entry name" value="Homeodomain-like_sf"/>
</dbReference>